<feature type="compositionally biased region" description="Basic and acidic residues" evidence="1">
    <location>
        <begin position="1"/>
        <end position="10"/>
    </location>
</feature>
<proteinExistence type="predicted"/>
<dbReference type="EMBL" id="JAEMGP010000012">
    <property type="protein sequence ID" value="KAG5202629.1"/>
    <property type="molecule type" value="Genomic_DNA"/>
</dbReference>
<evidence type="ECO:0000313" key="2">
    <source>
        <dbReference type="EMBL" id="KAG5202629.1"/>
    </source>
</evidence>
<evidence type="ECO:0000256" key="1">
    <source>
        <dbReference type="SAM" id="MobiDB-lite"/>
    </source>
</evidence>
<dbReference type="AlphaFoldDB" id="A0A836A7E3"/>
<reference evidence="2 3" key="1">
    <citation type="submission" date="2020-12" db="EMBL/GenBank/DDBJ databases">
        <title>De novo assembly of Tibetan sheep genome.</title>
        <authorList>
            <person name="Li X."/>
        </authorList>
    </citation>
    <scope>NUCLEOTIDE SEQUENCE [LARGE SCALE GENOMIC DNA]</scope>
    <source>
        <tissue evidence="2">Heart</tissue>
    </source>
</reference>
<dbReference type="Proteomes" id="UP000664991">
    <property type="component" value="Unassembled WGS sequence"/>
</dbReference>
<evidence type="ECO:0000313" key="3">
    <source>
        <dbReference type="Proteomes" id="UP000664991"/>
    </source>
</evidence>
<feature type="region of interest" description="Disordered" evidence="1">
    <location>
        <begin position="1"/>
        <end position="22"/>
    </location>
</feature>
<name>A0A836A7E3_SHEEP</name>
<organism evidence="2 3">
    <name type="scientific">Ovis aries</name>
    <name type="common">Sheep</name>
    <dbReference type="NCBI Taxonomy" id="9940"/>
    <lineage>
        <taxon>Eukaryota</taxon>
        <taxon>Metazoa</taxon>
        <taxon>Chordata</taxon>
        <taxon>Craniata</taxon>
        <taxon>Vertebrata</taxon>
        <taxon>Euteleostomi</taxon>
        <taxon>Mammalia</taxon>
        <taxon>Eutheria</taxon>
        <taxon>Laurasiatheria</taxon>
        <taxon>Artiodactyla</taxon>
        <taxon>Ruminantia</taxon>
        <taxon>Pecora</taxon>
        <taxon>Bovidae</taxon>
        <taxon>Caprinae</taxon>
        <taxon>Ovis</taxon>
    </lineage>
</organism>
<comment type="caution">
    <text evidence="2">The sequence shown here is derived from an EMBL/GenBank/DDBJ whole genome shotgun (WGS) entry which is preliminary data.</text>
</comment>
<protein>
    <submittedName>
        <fullName evidence="2">Uncharacterized protein</fullName>
    </submittedName>
</protein>
<gene>
    <name evidence="2" type="ORF">JEQ12_004019</name>
</gene>
<accession>A0A836A7E3</accession>
<sequence>MSKREFRILQDGKGSQQEAGQYRKQRYWRDEGEVVQSTQKPRSSAWITFHDSKTLSTVLLQLFLDGHYRVSTCCSCKALPSKQRRESNRVAFLSSSIFQVQVWVTQRCLPISDCAKDGEISREQVPPTLLLTANREAPFHFAYVSSHQSLLMWLRIHLAMQGTLFPSLVWEDPTYRKQLSVHHNCGTQAPDPQLHALASKLPKPARLKPRLCHKRRPCNEKPAHCDWRKPRQQRRPSTARSLTGLPIISLRMSSNSDTGDLQESLKHGLTPIGFGMNWNVPVIRKGLSSSPAEKENQGLGFSSFSLHNQLTPLNAVIAFLWVNYTLKYIN</sequence>